<feature type="domain" description="Olfactomedin-like" evidence="5">
    <location>
        <begin position="133"/>
        <end position="389"/>
    </location>
</feature>
<feature type="signal peptide" evidence="4">
    <location>
        <begin position="1"/>
        <end position="18"/>
    </location>
</feature>
<dbReference type="Pfam" id="PF02191">
    <property type="entry name" value="OLF"/>
    <property type="match status" value="1"/>
</dbReference>
<dbReference type="Ensembl" id="ENSSPAT00000026839.1">
    <property type="protein sequence ID" value="ENSSPAP00000026408.1"/>
    <property type="gene ID" value="ENSSPAG00000019922.1"/>
</dbReference>
<feature type="disulfide bond" evidence="3">
    <location>
        <begin position="134"/>
        <end position="316"/>
    </location>
</feature>
<accession>A0A3B5AYH4</accession>
<feature type="chain" id="PRO_5017177517" evidence="4">
    <location>
        <begin position="19"/>
        <end position="393"/>
    </location>
</feature>
<keyword evidence="3" id="KW-1015">Disulfide bond</keyword>
<dbReference type="SUPFAM" id="SSF63825">
    <property type="entry name" value="YWTD domain"/>
    <property type="match status" value="1"/>
</dbReference>
<evidence type="ECO:0000259" key="5">
    <source>
        <dbReference type="PROSITE" id="PS51132"/>
    </source>
</evidence>
<evidence type="ECO:0000256" key="4">
    <source>
        <dbReference type="SAM" id="SignalP"/>
    </source>
</evidence>
<dbReference type="GO" id="GO:0007165">
    <property type="term" value="P:signal transduction"/>
    <property type="evidence" value="ECO:0007669"/>
    <property type="project" value="TreeGrafter"/>
</dbReference>
<dbReference type="InterPro" id="IPR003112">
    <property type="entry name" value="Olfac-like_dom"/>
</dbReference>
<organism evidence="6">
    <name type="scientific">Stegastes partitus</name>
    <name type="common">bicolor damselfish</name>
    <dbReference type="NCBI Taxonomy" id="144197"/>
    <lineage>
        <taxon>Eukaryota</taxon>
        <taxon>Metazoa</taxon>
        <taxon>Chordata</taxon>
        <taxon>Craniata</taxon>
        <taxon>Vertebrata</taxon>
        <taxon>Euteleostomi</taxon>
        <taxon>Actinopterygii</taxon>
        <taxon>Neopterygii</taxon>
        <taxon>Teleostei</taxon>
        <taxon>Neoteleostei</taxon>
        <taxon>Acanthomorphata</taxon>
        <taxon>Ovalentaria</taxon>
        <taxon>Pomacentridae</taxon>
        <taxon>Stegastes</taxon>
    </lineage>
</organism>
<name>A0A3B5AYH4_9TELE</name>
<sequence length="393" mass="45180">MKPLFALLISIAWTFTGAQHYYQGLMDYLENRLLAIEDRMQLWHDLSHRYHTEMKDFKKLTAETMDGLKNDHSMMFKDLEGAGVRVDRVEREMDYVETRTSPRACTNRADKVVEQEAWGLQESRKEKYVAWHNCVEIISGIRSVKILKRVGSPKGMWTRDPRSSKVYVFNGTSGDTIYQFDSVRDFSRSLGVTGSRNIRLPSDWSGPGSAVYNGYLYYIKQDSDMDVQVVRYDLLTGLVTDTAMFPVESHATVYNLNPETVADLAADDEGLWLLYAPSDSEPNISLAKMDAATLDIEQIWDTRCPRENAEAAFVVCGTVYVVYNTRLASRSRVQCVFDVNDMVISEEAPLLYFPRRYGAHTSLKYNPEEKQLYGWDDGYQIIYRLTMKRKLLA</sequence>
<comment type="subcellular location">
    <subcellularLocation>
        <location evidence="1">Secreted</location>
    </subcellularLocation>
</comment>
<dbReference type="PANTHER" id="PTHR23192:SF49">
    <property type="entry name" value="OLFACTOMEDIN-LIKE PROTEIN 3B"/>
    <property type="match status" value="1"/>
</dbReference>
<evidence type="ECO:0000313" key="6">
    <source>
        <dbReference type="Ensembl" id="ENSSPAP00000026408.1"/>
    </source>
</evidence>
<dbReference type="AlphaFoldDB" id="A0A3B5AYH4"/>
<evidence type="ECO:0000256" key="1">
    <source>
        <dbReference type="ARBA" id="ARBA00004613"/>
    </source>
</evidence>
<dbReference type="InterPro" id="IPR050605">
    <property type="entry name" value="Olfactomedin-like_domain"/>
</dbReference>
<dbReference type="PANTHER" id="PTHR23192">
    <property type="entry name" value="OLFACTOMEDIN-RELATED"/>
    <property type="match status" value="1"/>
</dbReference>
<dbReference type="PROSITE" id="PS51132">
    <property type="entry name" value="OLF"/>
    <property type="match status" value="1"/>
</dbReference>
<reference evidence="6" key="1">
    <citation type="submission" date="2023-09" db="UniProtKB">
        <authorList>
            <consortium name="Ensembl"/>
        </authorList>
    </citation>
    <scope>IDENTIFICATION</scope>
</reference>
<proteinExistence type="predicted"/>
<evidence type="ECO:0000256" key="3">
    <source>
        <dbReference type="PROSITE-ProRule" id="PRU00446"/>
    </source>
</evidence>
<dbReference type="GO" id="GO:0005615">
    <property type="term" value="C:extracellular space"/>
    <property type="evidence" value="ECO:0007669"/>
    <property type="project" value="TreeGrafter"/>
</dbReference>
<protein>
    <submittedName>
        <fullName evidence="6">Olfactomedin-like protein 3B</fullName>
    </submittedName>
</protein>
<dbReference type="GeneTree" id="ENSGT00940000158083"/>
<keyword evidence="2" id="KW-0964">Secreted</keyword>
<keyword evidence="4" id="KW-0732">Signal</keyword>
<evidence type="ECO:0000256" key="2">
    <source>
        <dbReference type="ARBA" id="ARBA00022525"/>
    </source>
</evidence>
<dbReference type="SMART" id="SM00284">
    <property type="entry name" value="OLF"/>
    <property type="match status" value="1"/>
</dbReference>